<name>A0A0D6B8B2_RHOSU</name>
<dbReference type="SUPFAM" id="SSF52518">
    <property type="entry name" value="Thiamin diphosphate-binding fold (THDP-binding)"/>
    <property type="match status" value="2"/>
</dbReference>
<dbReference type="FunFam" id="3.40.50.970:FF:000007">
    <property type="entry name" value="Acetolactate synthase"/>
    <property type="match status" value="1"/>
</dbReference>
<dbReference type="PROSITE" id="PS00187">
    <property type="entry name" value="TPP_ENZYMES"/>
    <property type="match status" value="1"/>
</dbReference>
<dbReference type="InterPro" id="IPR029061">
    <property type="entry name" value="THDP-binding"/>
</dbReference>
<evidence type="ECO:0000313" key="8">
    <source>
        <dbReference type="EMBL" id="BAQ70984.1"/>
    </source>
</evidence>
<dbReference type="PATRIC" id="fig|35806.4.peg.3957"/>
<evidence type="ECO:0000256" key="2">
    <source>
        <dbReference type="ARBA" id="ARBA00022679"/>
    </source>
</evidence>
<comment type="similarity">
    <text evidence="1 4">Belongs to the TPP enzyme family.</text>
</comment>
<dbReference type="GO" id="GO:0009097">
    <property type="term" value="P:isoleucine biosynthetic process"/>
    <property type="evidence" value="ECO:0007669"/>
    <property type="project" value="TreeGrafter"/>
</dbReference>
<dbReference type="InterPro" id="IPR029035">
    <property type="entry name" value="DHS-like_NAD/FAD-binding_dom"/>
</dbReference>
<dbReference type="CDD" id="cd07035">
    <property type="entry name" value="TPP_PYR_POX_like"/>
    <property type="match status" value="1"/>
</dbReference>
<dbReference type="GO" id="GO:0005948">
    <property type="term" value="C:acetolactate synthase complex"/>
    <property type="evidence" value="ECO:0007669"/>
    <property type="project" value="TreeGrafter"/>
</dbReference>
<dbReference type="GO" id="GO:0003984">
    <property type="term" value="F:acetolactate synthase activity"/>
    <property type="evidence" value="ECO:0007669"/>
    <property type="project" value="TreeGrafter"/>
</dbReference>
<evidence type="ECO:0000256" key="3">
    <source>
        <dbReference type="ARBA" id="ARBA00023052"/>
    </source>
</evidence>
<dbReference type="Pfam" id="PF02776">
    <property type="entry name" value="TPP_enzyme_N"/>
    <property type="match status" value="1"/>
</dbReference>
<gene>
    <name evidence="8" type="ORF">NHU_03860</name>
</gene>
<dbReference type="Gene3D" id="3.40.50.1220">
    <property type="entry name" value="TPP-binding domain"/>
    <property type="match status" value="1"/>
</dbReference>
<feature type="domain" description="Thiamine pyrophosphate enzyme central" evidence="5">
    <location>
        <begin position="188"/>
        <end position="326"/>
    </location>
</feature>
<dbReference type="PANTHER" id="PTHR18968:SF120">
    <property type="entry name" value="ACETOLACTATE SYNTHASE LARGE SUBUNIT"/>
    <property type="match status" value="1"/>
</dbReference>
<sequence length="557" mass="59524">MRRHGGKILADQLAIQGVERVFSVPGESFLAALDGLYDVGIPNVVCRHEGGAAMMAEAHAKLTGRPGVLFVTRGPGSCNAASGLHVARQDSTPMVVFVGQIARRDRDREAFQELDYRSFFGPLVKWVAEVDETRRLPEYVSRAFQAAQSGRPGPVVLALPEDMLSGIAEVPDIPARIWPEPDPTPAQVAAVLAALNEAERPLVVVGGPHWSAQAAADLARFAESHDLPVAVSFRRQDRLDNRHPNYVGDLGVGMNPALGKRLGDADLVIALGTRLGDTATAGYSLMDPAVQDKRVVHIHPDPDELGRIWRPDPGIALSAPDVVAALARSGPPATPPRWSAWTRAARADYEAWTTPKPTPGAVRMEEVVAWLSETLPETAVLTNGAGNYAAFLHRYFRYRGPGTQLAPTSGSMGYGFPAAIAAKLARPDLPVICLAGDGCFQMTLNEMSTAVQHGANVVVIVANNGRYGTIRMHQERKYPGRVSGTDLVNPDYAALARAYGGEGETVTEQAGFAPALERALASDRPFVIELRLDPEALATGLTLSGARAMGEAAQSED</sequence>
<dbReference type="AlphaFoldDB" id="A0A0D6B8B2"/>
<dbReference type="CDD" id="cd00568">
    <property type="entry name" value="TPP_enzymes"/>
    <property type="match status" value="1"/>
</dbReference>
<dbReference type="InterPro" id="IPR011766">
    <property type="entry name" value="TPP_enzyme_TPP-bd"/>
</dbReference>
<dbReference type="InterPro" id="IPR012000">
    <property type="entry name" value="Thiamin_PyroP_enz_cen_dom"/>
</dbReference>
<dbReference type="GO" id="GO:0000287">
    <property type="term" value="F:magnesium ion binding"/>
    <property type="evidence" value="ECO:0007669"/>
    <property type="project" value="InterPro"/>
</dbReference>
<dbReference type="Pfam" id="PF02775">
    <property type="entry name" value="TPP_enzyme_C"/>
    <property type="match status" value="1"/>
</dbReference>
<dbReference type="eggNOG" id="COG0028">
    <property type="taxonomic scope" value="Bacteria"/>
</dbReference>
<dbReference type="GO" id="GO:0030976">
    <property type="term" value="F:thiamine pyrophosphate binding"/>
    <property type="evidence" value="ECO:0007669"/>
    <property type="project" value="InterPro"/>
</dbReference>
<dbReference type="InterPro" id="IPR000399">
    <property type="entry name" value="TPP-bd_CS"/>
</dbReference>
<dbReference type="NCBIfam" id="NF006052">
    <property type="entry name" value="PRK08199.1"/>
    <property type="match status" value="1"/>
</dbReference>
<proteinExistence type="inferred from homology"/>
<dbReference type="GO" id="GO:0009099">
    <property type="term" value="P:L-valine biosynthetic process"/>
    <property type="evidence" value="ECO:0007669"/>
    <property type="project" value="TreeGrafter"/>
</dbReference>
<evidence type="ECO:0000313" key="9">
    <source>
        <dbReference type="Proteomes" id="UP000064912"/>
    </source>
</evidence>
<dbReference type="GO" id="GO:0050660">
    <property type="term" value="F:flavin adenine dinucleotide binding"/>
    <property type="evidence" value="ECO:0007669"/>
    <property type="project" value="TreeGrafter"/>
</dbReference>
<evidence type="ECO:0000259" key="7">
    <source>
        <dbReference type="Pfam" id="PF02776"/>
    </source>
</evidence>
<keyword evidence="3 4" id="KW-0786">Thiamine pyrophosphate</keyword>
<keyword evidence="2" id="KW-0808">Transferase</keyword>
<protein>
    <submittedName>
        <fullName evidence="8">Thiamine pyrophosphate protein</fullName>
    </submittedName>
</protein>
<dbReference type="Proteomes" id="UP000064912">
    <property type="component" value="Chromosome"/>
</dbReference>
<reference evidence="8 9" key="1">
    <citation type="submission" date="2015-02" db="EMBL/GenBank/DDBJ databases">
        <title>Genome sequene of Rhodovulum sulfidophilum DSM 2351.</title>
        <authorList>
            <person name="Nagao N."/>
        </authorList>
    </citation>
    <scope>NUCLEOTIDE SEQUENCE [LARGE SCALE GENOMIC DNA]</scope>
    <source>
        <strain evidence="8 9">DSM 2351</strain>
    </source>
</reference>
<evidence type="ECO:0000259" key="6">
    <source>
        <dbReference type="Pfam" id="PF02775"/>
    </source>
</evidence>
<dbReference type="InterPro" id="IPR045229">
    <property type="entry name" value="TPP_enz"/>
</dbReference>
<feature type="domain" description="Thiamine pyrophosphate enzyme TPP-binding" evidence="6">
    <location>
        <begin position="384"/>
        <end position="529"/>
    </location>
</feature>
<organism evidence="8 9">
    <name type="scientific">Rhodovulum sulfidophilum</name>
    <name type="common">Rhodobacter sulfidophilus</name>
    <dbReference type="NCBI Taxonomy" id="35806"/>
    <lineage>
        <taxon>Bacteria</taxon>
        <taxon>Pseudomonadati</taxon>
        <taxon>Pseudomonadota</taxon>
        <taxon>Alphaproteobacteria</taxon>
        <taxon>Rhodobacterales</taxon>
        <taxon>Paracoccaceae</taxon>
        <taxon>Rhodovulum</taxon>
    </lineage>
</organism>
<dbReference type="InterPro" id="IPR012001">
    <property type="entry name" value="Thiamin_PyroP_enz_TPP-bd_dom"/>
</dbReference>
<dbReference type="SUPFAM" id="SSF52467">
    <property type="entry name" value="DHS-like NAD/FAD-binding domain"/>
    <property type="match status" value="1"/>
</dbReference>
<dbReference type="PANTHER" id="PTHR18968">
    <property type="entry name" value="THIAMINE PYROPHOSPHATE ENZYMES"/>
    <property type="match status" value="1"/>
</dbReference>
<dbReference type="Pfam" id="PF00205">
    <property type="entry name" value="TPP_enzyme_M"/>
    <property type="match status" value="1"/>
</dbReference>
<accession>A0A0D6B8B2</accession>
<dbReference type="KEGG" id="rsu:NHU_03860"/>
<dbReference type="EMBL" id="AP014800">
    <property type="protein sequence ID" value="BAQ70984.1"/>
    <property type="molecule type" value="Genomic_DNA"/>
</dbReference>
<evidence type="ECO:0000259" key="5">
    <source>
        <dbReference type="Pfam" id="PF00205"/>
    </source>
</evidence>
<dbReference type="Gene3D" id="3.40.50.970">
    <property type="match status" value="2"/>
</dbReference>
<feature type="domain" description="Thiamine pyrophosphate enzyme N-terminal TPP-binding" evidence="7">
    <location>
        <begin position="4"/>
        <end position="116"/>
    </location>
</feature>
<evidence type="ECO:0000256" key="4">
    <source>
        <dbReference type="RuleBase" id="RU362132"/>
    </source>
</evidence>
<evidence type="ECO:0000256" key="1">
    <source>
        <dbReference type="ARBA" id="ARBA00007812"/>
    </source>
</evidence>